<evidence type="ECO:0000313" key="2">
    <source>
        <dbReference type="EMBL" id="EMZ23502.1"/>
    </source>
</evidence>
<keyword evidence="1" id="KW-0472">Membrane</keyword>
<protein>
    <submittedName>
        <fullName evidence="2">Uncharacterized protein</fullName>
    </submittedName>
</protein>
<dbReference type="EMBL" id="AQFT01000107">
    <property type="protein sequence ID" value="EMZ23502.1"/>
    <property type="molecule type" value="Genomic_DNA"/>
</dbReference>
<evidence type="ECO:0000256" key="1">
    <source>
        <dbReference type="SAM" id="Phobius"/>
    </source>
</evidence>
<name>N2A2F1_9FIRM</name>
<organism evidence="2 3">
    <name type="scientific">Eubacterium plexicaudatum ASF492</name>
    <dbReference type="NCBI Taxonomy" id="1235802"/>
    <lineage>
        <taxon>Bacteria</taxon>
        <taxon>Bacillati</taxon>
        <taxon>Bacillota</taxon>
        <taxon>Clostridia</taxon>
        <taxon>Eubacteriales</taxon>
        <taxon>Eubacteriaceae</taxon>
        <taxon>Eubacterium</taxon>
    </lineage>
</organism>
<dbReference type="Proteomes" id="UP000012589">
    <property type="component" value="Unassembled WGS sequence"/>
</dbReference>
<dbReference type="PATRIC" id="fig|1235802.3.peg.3885"/>
<dbReference type="AlphaFoldDB" id="N2A2F1"/>
<keyword evidence="3" id="KW-1185">Reference proteome</keyword>
<feature type="transmembrane region" description="Helical" evidence="1">
    <location>
        <begin position="20"/>
        <end position="53"/>
    </location>
</feature>
<comment type="caution">
    <text evidence="2">The sequence shown here is derived from an EMBL/GenBank/DDBJ whole genome shotgun (WGS) entry which is preliminary data.</text>
</comment>
<keyword evidence="1" id="KW-1133">Transmembrane helix</keyword>
<proteinExistence type="predicted"/>
<accession>N2A2F1</accession>
<reference evidence="2 3" key="1">
    <citation type="journal article" date="2014" name="Genome Announc.">
        <title>Draft genome sequences of the altered schaedler flora, a defined bacterial community from gnotobiotic mice.</title>
        <authorList>
            <person name="Wannemuehler M.J."/>
            <person name="Overstreet A.M."/>
            <person name="Ward D.V."/>
            <person name="Phillips G.J."/>
        </authorList>
    </citation>
    <scope>NUCLEOTIDE SEQUENCE [LARGE SCALE GENOMIC DNA]</scope>
    <source>
        <strain evidence="2 3">ASF492</strain>
    </source>
</reference>
<dbReference type="OrthoDB" id="2062630at2"/>
<keyword evidence="1" id="KW-0812">Transmembrane</keyword>
<gene>
    <name evidence="2" type="ORF">C823_03677</name>
</gene>
<evidence type="ECO:0000313" key="3">
    <source>
        <dbReference type="Proteomes" id="UP000012589"/>
    </source>
</evidence>
<dbReference type="STRING" id="1235802.C823_03677"/>
<sequence>MSESYAEVIVHDEKDVKGKQLRICLIVITLLCLLFGAMYQMLFFLIGIVMIPVSFSTLKNRYREYEYLLVSDELDISVVKNRCKRKKLATYALSELQCMAPVRSHRLDHFHSNPQLKVRDYSSGNEEHTIYSMIFASQGMLQEVRVEPSEAMLNEVRMHHASVVFSE</sequence>
<dbReference type="Pfam" id="PF19601">
    <property type="entry name" value="DUF6106"/>
    <property type="match status" value="1"/>
</dbReference>
<dbReference type="InterPro" id="IPR046088">
    <property type="entry name" value="DUF6106"/>
</dbReference>
<dbReference type="HOGENOM" id="CLU_113258_1_0_9"/>